<dbReference type="AlphaFoldDB" id="A0A161SK64"/>
<dbReference type="EMBL" id="LQQU01000006">
    <property type="protein sequence ID" value="KZE34580.1"/>
    <property type="molecule type" value="Genomic_DNA"/>
</dbReference>
<name>A0A161SK64_9NEIS</name>
<protein>
    <submittedName>
        <fullName evidence="1">Uncharacterized protein</fullName>
    </submittedName>
</protein>
<keyword evidence="2" id="KW-1185">Reference proteome</keyword>
<evidence type="ECO:0000313" key="2">
    <source>
        <dbReference type="Proteomes" id="UP000076625"/>
    </source>
</evidence>
<comment type="caution">
    <text evidence="1">The sequence shown here is derived from an EMBL/GenBank/DDBJ whole genome shotgun (WGS) entry which is preliminary data.</text>
</comment>
<reference evidence="2" key="1">
    <citation type="submission" date="2016-01" db="EMBL/GenBank/DDBJ databases">
        <title>Draft genome of Chromobacterium sp. F49.</title>
        <authorList>
            <person name="Hong K.W."/>
        </authorList>
    </citation>
    <scope>NUCLEOTIDE SEQUENCE [LARGE SCALE GENOMIC DNA]</scope>
    <source>
        <strain evidence="2">CN10</strain>
    </source>
</reference>
<proteinExistence type="predicted"/>
<dbReference type="Proteomes" id="UP000076625">
    <property type="component" value="Unassembled WGS sequence"/>
</dbReference>
<accession>A0A161SK64</accession>
<gene>
    <name evidence="1" type="ORF">AVW16_06045</name>
</gene>
<evidence type="ECO:0000313" key="1">
    <source>
        <dbReference type="EMBL" id="KZE34580.1"/>
    </source>
</evidence>
<dbReference type="STRING" id="1452487.AVW16_06045"/>
<organism evidence="1 2">
    <name type="scientific">Crenobacter luteus</name>
    <dbReference type="NCBI Taxonomy" id="1452487"/>
    <lineage>
        <taxon>Bacteria</taxon>
        <taxon>Pseudomonadati</taxon>
        <taxon>Pseudomonadota</taxon>
        <taxon>Betaproteobacteria</taxon>
        <taxon>Neisseriales</taxon>
        <taxon>Neisseriaceae</taxon>
        <taxon>Crenobacter</taxon>
    </lineage>
</organism>
<sequence length="61" mass="7020">MISHDQKHRDRIYLIQSLHNRSLCGSPMQTPADCRNAAARRQREAIESVLDAIFGSRDARR</sequence>